<accession>A0A9N9U183</accession>
<keyword evidence="2" id="KW-1185">Reference proteome</keyword>
<dbReference type="Gene3D" id="3.30.160.60">
    <property type="entry name" value="Classic Zinc Finger"/>
    <property type="match status" value="1"/>
</dbReference>
<dbReference type="EMBL" id="OU900101">
    <property type="protein sequence ID" value="CAG9864634.1"/>
    <property type="molecule type" value="Genomic_DNA"/>
</dbReference>
<proteinExistence type="predicted"/>
<evidence type="ECO:0000313" key="2">
    <source>
        <dbReference type="Proteomes" id="UP001153712"/>
    </source>
</evidence>
<dbReference type="Proteomes" id="UP001153712">
    <property type="component" value="Chromosome 8"/>
</dbReference>
<protein>
    <recommendedName>
        <fullName evidence="3">C2H2-type domain-containing protein</fullName>
    </recommendedName>
</protein>
<evidence type="ECO:0008006" key="3">
    <source>
        <dbReference type="Google" id="ProtNLM"/>
    </source>
</evidence>
<dbReference type="AlphaFoldDB" id="A0A9N9U183"/>
<gene>
    <name evidence="1" type="ORF">PHYEVI_LOCUS10886</name>
</gene>
<sequence length="137" mass="15476">MIGDGIISSEILTTCTVTYSVKSATNGTFSANASLFDFSSPTDPGGILLLQRLRRQILPQEDFYAAPKRAFWCETCGNSYKYERGLKRHRLECGQEKRLSCLFCSHKAHRRDNLNMHMLLRHGFSITKPAGSNRTDN</sequence>
<dbReference type="OrthoDB" id="3437960at2759"/>
<reference evidence="1" key="1">
    <citation type="submission" date="2022-01" db="EMBL/GenBank/DDBJ databases">
        <authorList>
            <person name="King R."/>
        </authorList>
    </citation>
    <scope>NUCLEOTIDE SEQUENCE</scope>
</reference>
<dbReference type="SUPFAM" id="SSF57667">
    <property type="entry name" value="beta-beta-alpha zinc fingers"/>
    <property type="match status" value="1"/>
</dbReference>
<evidence type="ECO:0000313" key="1">
    <source>
        <dbReference type="EMBL" id="CAG9864634.1"/>
    </source>
</evidence>
<dbReference type="InterPro" id="IPR036236">
    <property type="entry name" value="Znf_C2H2_sf"/>
</dbReference>
<name>A0A9N9U183_PHYSR</name>
<organism evidence="1 2">
    <name type="scientific">Phyllotreta striolata</name>
    <name type="common">Striped flea beetle</name>
    <name type="synonym">Crioceris striolata</name>
    <dbReference type="NCBI Taxonomy" id="444603"/>
    <lineage>
        <taxon>Eukaryota</taxon>
        <taxon>Metazoa</taxon>
        <taxon>Ecdysozoa</taxon>
        <taxon>Arthropoda</taxon>
        <taxon>Hexapoda</taxon>
        <taxon>Insecta</taxon>
        <taxon>Pterygota</taxon>
        <taxon>Neoptera</taxon>
        <taxon>Endopterygota</taxon>
        <taxon>Coleoptera</taxon>
        <taxon>Polyphaga</taxon>
        <taxon>Cucujiformia</taxon>
        <taxon>Chrysomeloidea</taxon>
        <taxon>Chrysomelidae</taxon>
        <taxon>Galerucinae</taxon>
        <taxon>Alticini</taxon>
        <taxon>Phyllotreta</taxon>
    </lineage>
</organism>